<reference evidence="1" key="1">
    <citation type="journal article" date="2022" name="Int. J. Mol. Sci.">
        <title>Draft Genome of Tanacetum Coccineum: Genomic Comparison of Closely Related Tanacetum-Family Plants.</title>
        <authorList>
            <person name="Yamashiro T."/>
            <person name="Shiraishi A."/>
            <person name="Nakayama K."/>
            <person name="Satake H."/>
        </authorList>
    </citation>
    <scope>NUCLEOTIDE SEQUENCE</scope>
</reference>
<evidence type="ECO:0000313" key="1">
    <source>
        <dbReference type="EMBL" id="GJT18356.1"/>
    </source>
</evidence>
<organism evidence="1 2">
    <name type="scientific">Tanacetum coccineum</name>
    <dbReference type="NCBI Taxonomy" id="301880"/>
    <lineage>
        <taxon>Eukaryota</taxon>
        <taxon>Viridiplantae</taxon>
        <taxon>Streptophyta</taxon>
        <taxon>Embryophyta</taxon>
        <taxon>Tracheophyta</taxon>
        <taxon>Spermatophyta</taxon>
        <taxon>Magnoliopsida</taxon>
        <taxon>eudicotyledons</taxon>
        <taxon>Gunneridae</taxon>
        <taxon>Pentapetalae</taxon>
        <taxon>asterids</taxon>
        <taxon>campanulids</taxon>
        <taxon>Asterales</taxon>
        <taxon>Asteraceae</taxon>
        <taxon>Asteroideae</taxon>
        <taxon>Anthemideae</taxon>
        <taxon>Anthemidinae</taxon>
        <taxon>Tanacetum</taxon>
    </lineage>
</organism>
<gene>
    <name evidence="1" type="ORF">Tco_0877062</name>
</gene>
<sequence>MSFSKRPGTDAICYTKPLDSLKNWNDRFFWVDAFACLASFPWSTSKSVPKDPYPKSSQFNTEHYATLVAYPALFRKYPKLFLCLVGIGRHYTLDENIYPEFLRDDDDEMDLLSFIWIADPTKVRIRERQRAEDEPKLLDTTVGRVVPLLPVAPARGEDELDDSVDRLFDKEGSGEVISEEVASLQPRHKKKQKTIVDTGEPLHPAKKLRINHETPGGPTVGGKGGHAPTLPFVTSFVSATSEREEGDHVDSLARANLRTIGALQRFVISSDSSHCSGTHVAETEVDSLNKFAAPAMTTATTVTETASDATVVKETITNPSLFATTLSYTDETEPTPSSFFDLTGSDLLVGDIRTIIDPDSDLQKVYVLRWSVTNGSLLDDNRICREMMTLGAEVRMRAEYNIKEKRKLKFVAEEKDILQKARDKEIESLKAQLLVKEAEAIRLRAETSKFEAVEKSLRDEIHVLKGRNIGLEKEKDELDVKVADLAASVKVREQEAADLDAMVTSVRCLNDNLVHRLEAFSAELQEKVAVYNNYMSQLEKWLLSYGMKLAVFKCLNSPEYLSAIGAAISKAIEKGMQDGLAAGITHGQEGRVLTDVATFNPFAEANFASALQEVQNVNFCLLAELRSNKDASVETVMDLLRLDEALAERVLSLSLDVSHGRVQRIKENIANNRPALHDVFVSFSEPLSIVALGGTEDTSGTTPYTTTALSTTFALAGSVPSISTDDYLIVHADDQEGTGADVNPFPSIDDAELVIPQ</sequence>
<comment type="caution">
    <text evidence="1">The sequence shown here is derived from an EMBL/GenBank/DDBJ whole genome shotgun (WGS) entry which is preliminary data.</text>
</comment>
<protein>
    <recommendedName>
        <fullName evidence="3">Transposase (Putative), gypsy type</fullName>
    </recommendedName>
</protein>
<dbReference type="EMBL" id="BQNB010013631">
    <property type="protein sequence ID" value="GJT18356.1"/>
    <property type="molecule type" value="Genomic_DNA"/>
</dbReference>
<accession>A0ABQ5BUA7</accession>
<evidence type="ECO:0000313" key="2">
    <source>
        <dbReference type="Proteomes" id="UP001151760"/>
    </source>
</evidence>
<evidence type="ECO:0008006" key="3">
    <source>
        <dbReference type="Google" id="ProtNLM"/>
    </source>
</evidence>
<reference evidence="1" key="2">
    <citation type="submission" date="2022-01" db="EMBL/GenBank/DDBJ databases">
        <authorList>
            <person name="Yamashiro T."/>
            <person name="Shiraishi A."/>
            <person name="Satake H."/>
            <person name="Nakayama K."/>
        </authorList>
    </citation>
    <scope>NUCLEOTIDE SEQUENCE</scope>
</reference>
<keyword evidence="2" id="KW-1185">Reference proteome</keyword>
<proteinExistence type="predicted"/>
<name>A0ABQ5BUA7_9ASTR</name>
<dbReference type="Proteomes" id="UP001151760">
    <property type="component" value="Unassembled WGS sequence"/>
</dbReference>